<dbReference type="PROSITE" id="PS50110">
    <property type="entry name" value="RESPONSE_REGULATORY"/>
    <property type="match status" value="1"/>
</dbReference>
<comment type="catalytic activity">
    <reaction evidence="1">
        <text>ATP + protein L-histidine = ADP + protein N-phospho-L-histidine.</text>
        <dbReference type="EC" id="2.7.13.3"/>
    </reaction>
</comment>
<dbReference type="PROSITE" id="PS50109">
    <property type="entry name" value="HIS_KIN"/>
    <property type="match status" value="1"/>
</dbReference>
<dbReference type="AlphaFoldDB" id="A0A3E0WKA8"/>
<dbReference type="SUPFAM" id="SSF47384">
    <property type="entry name" value="Homodimeric domain of signal transducing histidine kinase"/>
    <property type="match status" value="1"/>
</dbReference>
<protein>
    <recommendedName>
        <fullName evidence="10">Sensory/regulatory protein RpfC</fullName>
        <ecNumber evidence="2">2.7.13.3</ecNumber>
    </recommendedName>
</protein>
<dbReference type="FunFam" id="3.30.565.10:FF:000010">
    <property type="entry name" value="Sensor histidine kinase RcsC"/>
    <property type="match status" value="1"/>
</dbReference>
<evidence type="ECO:0000256" key="2">
    <source>
        <dbReference type="ARBA" id="ARBA00012438"/>
    </source>
</evidence>
<keyword evidence="5" id="KW-0547">Nucleotide-binding</keyword>
<dbReference type="EC" id="2.7.13.3" evidence="2"/>
<dbReference type="Pfam" id="PF00512">
    <property type="entry name" value="HisKA"/>
    <property type="match status" value="1"/>
</dbReference>
<dbReference type="Pfam" id="PF02518">
    <property type="entry name" value="HATPase_c"/>
    <property type="match status" value="1"/>
</dbReference>
<dbReference type="InterPro" id="IPR005467">
    <property type="entry name" value="His_kinase_dom"/>
</dbReference>
<evidence type="ECO:0000256" key="7">
    <source>
        <dbReference type="ARBA" id="ARBA00022840"/>
    </source>
</evidence>
<dbReference type="InterPro" id="IPR008207">
    <property type="entry name" value="Sig_transdc_His_kin_Hpt_dom"/>
</dbReference>
<evidence type="ECO:0000313" key="18">
    <source>
        <dbReference type="Proteomes" id="UP000256763"/>
    </source>
</evidence>
<dbReference type="SMART" id="SM00387">
    <property type="entry name" value="HATPase_c"/>
    <property type="match status" value="1"/>
</dbReference>
<evidence type="ECO:0000256" key="10">
    <source>
        <dbReference type="ARBA" id="ARBA00068150"/>
    </source>
</evidence>
<dbReference type="FunFam" id="1.10.287.130:FF:000002">
    <property type="entry name" value="Two-component osmosensing histidine kinase"/>
    <property type="match status" value="1"/>
</dbReference>
<dbReference type="EMBL" id="NFZW01000024">
    <property type="protein sequence ID" value="RFA32909.1"/>
    <property type="molecule type" value="Genomic_DNA"/>
</dbReference>
<dbReference type="Gene3D" id="1.10.287.130">
    <property type="match status" value="1"/>
</dbReference>
<evidence type="ECO:0000256" key="1">
    <source>
        <dbReference type="ARBA" id="ARBA00000085"/>
    </source>
</evidence>
<evidence type="ECO:0000259" key="14">
    <source>
        <dbReference type="PROSITE" id="PS50109"/>
    </source>
</evidence>
<dbReference type="SUPFAM" id="SSF55874">
    <property type="entry name" value="ATPase domain of HSP90 chaperone/DNA topoisomerase II/histidine kinase"/>
    <property type="match status" value="1"/>
</dbReference>
<evidence type="ECO:0000256" key="12">
    <source>
        <dbReference type="PROSITE-ProRule" id="PRU00169"/>
    </source>
</evidence>
<dbReference type="InterPro" id="IPR036890">
    <property type="entry name" value="HATPase_C_sf"/>
</dbReference>
<dbReference type="InterPro" id="IPR004358">
    <property type="entry name" value="Sig_transdc_His_kin-like_C"/>
</dbReference>
<dbReference type="InterPro" id="IPR011006">
    <property type="entry name" value="CheY-like_superfamily"/>
</dbReference>
<dbReference type="PRINTS" id="PR00344">
    <property type="entry name" value="BCTRLSENSOR"/>
</dbReference>
<dbReference type="OrthoDB" id="5563233at2"/>
<feature type="coiled-coil region" evidence="13">
    <location>
        <begin position="122"/>
        <end position="184"/>
    </location>
</feature>
<keyword evidence="18" id="KW-1185">Reference proteome</keyword>
<keyword evidence="6" id="KW-0418">Kinase</keyword>
<evidence type="ECO:0000256" key="6">
    <source>
        <dbReference type="ARBA" id="ARBA00022777"/>
    </source>
</evidence>
<dbReference type="Pfam" id="PF00072">
    <property type="entry name" value="Response_reg"/>
    <property type="match status" value="1"/>
</dbReference>
<keyword evidence="8" id="KW-0902">Two-component regulatory system</keyword>
<feature type="domain" description="Histidine kinase" evidence="14">
    <location>
        <begin position="191"/>
        <end position="417"/>
    </location>
</feature>
<dbReference type="CDD" id="cd00082">
    <property type="entry name" value="HisKA"/>
    <property type="match status" value="1"/>
</dbReference>
<feature type="modified residue" description="Phosphohistidine" evidence="11">
    <location>
        <position position="757"/>
    </location>
</feature>
<dbReference type="InterPro" id="IPR036097">
    <property type="entry name" value="HisK_dim/P_sf"/>
</dbReference>
<feature type="domain" description="Response regulatory" evidence="15">
    <location>
        <begin position="568"/>
        <end position="686"/>
    </location>
</feature>
<dbReference type="Gene3D" id="3.40.50.2300">
    <property type="match status" value="1"/>
</dbReference>
<feature type="modified residue" description="4-aspartylphosphate" evidence="12">
    <location>
        <position position="617"/>
    </location>
</feature>
<evidence type="ECO:0000256" key="4">
    <source>
        <dbReference type="ARBA" id="ARBA00022679"/>
    </source>
</evidence>
<dbReference type="Proteomes" id="UP000256763">
    <property type="component" value="Unassembled WGS sequence"/>
</dbReference>
<dbReference type="InterPro" id="IPR036641">
    <property type="entry name" value="HPT_dom_sf"/>
</dbReference>
<evidence type="ECO:0000259" key="16">
    <source>
        <dbReference type="PROSITE" id="PS50894"/>
    </source>
</evidence>
<dbReference type="Gene3D" id="3.30.565.10">
    <property type="entry name" value="Histidine kinase-like ATPase, C-terminal domain"/>
    <property type="match status" value="1"/>
</dbReference>
<sequence length="823" mass="90376">MHFISAEQPAPPGFEQRMPSKADLLRDPVLVLTARPDTALAPLHGSVERMRGLVAVPAEHLTVQQMAPQLWRIEIPQVFVPELRKLFTPMLRILQEMETLLDDRTRLDIQLKRVSRDLAVTHEDYQRVANRLSKQVADLTAAQAEILQLNRVLERRVEARTAQLAAANQDLMAAKEAAEAANQAKSLFLATVSHEIRTPMNAIIGMLELMTDTALDAKQQKMIGTVQESTFSLLNILNDILDLSKIEAGRMDIEQAPVDLLDVVEGVAETLLPMAVKKHLRLRTEVDPAIPRRILGDAVRIRQILFNLGSNAVKFTETSPNRLGKVMLRAELAERSERQVVIRFVVDDNGIGMSAKTQAELFHPFSQGELDVARRHGGIGLGMSICKRLVDMMGGTITVESEQGVGSRFQVKVTFPIAAEQIPPPDLHGADVLCTIDDPSMAATVRRYLEHYGARVASAPDLDRVQQILRERAGTRPILVVYTPSMQARWTAQLTDLFGGNIVALVPRNEMSPPLAKRFVSVQADPLRRDDLLRAVAEARHGRTSSSYSCSSAAAPPTLPAIDGRRPRILVVEDNLTNQDVARMQLERLGADSTVAGTGQEALKKCEEAEYDLILTDCHMPVMDGSAFAQAIRAKEQVQGGHVAIIAVTANAVRGEEQRCLSGGMDGYLAKPVQIRQLYKTIMSHLRRTAKDSAPRAHEHEQLSTLDPTRLDDIVGPDPALHARIIESYRQDAPRKLAAIDDAVQRGDVEAAALSAHSLKSSSKALGADRMAACCQRLERLGESRTRAPDAAAIALEALRAEFDALESALDRLAAGKTSKTRL</sequence>
<dbReference type="SUPFAM" id="SSF52172">
    <property type="entry name" value="CheY-like"/>
    <property type="match status" value="1"/>
</dbReference>
<reference evidence="18" key="1">
    <citation type="submission" date="2017-05" db="EMBL/GenBank/DDBJ databases">
        <authorList>
            <person name="Sharma S."/>
            <person name="Sidhu C."/>
            <person name="Pinnaka A.K."/>
        </authorList>
    </citation>
    <scope>NUCLEOTIDE SEQUENCE [LARGE SCALE GENOMIC DNA]</scope>
    <source>
        <strain evidence="18">AK93</strain>
    </source>
</reference>
<dbReference type="InterPro" id="IPR003594">
    <property type="entry name" value="HATPase_dom"/>
</dbReference>
<evidence type="ECO:0000256" key="3">
    <source>
        <dbReference type="ARBA" id="ARBA00022553"/>
    </source>
</evidence>
<evidence type="ECO:0000256" key="13">
    <source>
        <dbReference type="SAM" id="Coils"/>
    </source>
</evidence>
<accession>A0A3E0WKA8</accession>
<dbReference type="PROSITE" id="PS50894">
    <property type="entry name" value="HPT"/>
    <property type="match status" value="1"/>
</dbReference>
<dbReference type="CDD" id="cd17546">
    <property type="entry name" value="REC_hyHK_CKI1_RcsC-like"/>
    <property type="match status" value="1"/>
</dbReference>
<dbReference type="SMART" id="SM00388">
    <property type="entry name" value="HisKA"/>
    <property type="match status" value="1"/>
</dbReference>
<keyword evidence="3 12" id="KW-0597">Phosphoprotein</keyword>
<dbReference type="InterPro" id="IPR001789">
    <property type="entry name" value="Sig_transdc_resp-reg_receiver"/>
</dbReference>
<dbReference type="GO" id="GO:0000155">
    <property type="term" value="F:phosphorelay sensor kinase activity"/>
    <property type="evidence" value="ECO:0007669"/>
    <property type="project" value="InterPro"/>
</dbReference>
<evidence type="ECO:0000256" key="11">
    <source>
        <dbReference type="PROSITE-ProRule" id="PRU00110"/>
    </source>
</evidence>
<proteinExistence type="predicted"/>
<dbReference type="Gene3D" id="1.20.120.160">
    <property type="entry name" value="HPT domain"/>
    <property type="match status" value="1"/>
</dbReference>
<dbReference type="CDD" id="cd16922">
    <property type="entry name" value="HATPase_EvgS-ArcB-TorS-like"/>
    <property type="match status" value="1"/>
</dbReference>
<comment type="caution">
    <text evidence="17">The sequence shown here is derived from an EMBL/GenBank/DDBJ whole genome shotgun (WGS) entry which is preliminary data.</text>
</comment>
<dbReference type="SMART" id="SM00073">
    <property type="entry name" value="HPT"/>
    <property type="match status" value="1"/>
</dbReference>
<evidence type="ECO:0000256" key="5">
    <source>
        <dbReference type="ARBA" id="ARBA00022741"/>
    </source>
</evidence>
<comment type="subunit">
    <text evidence="9">At low DSF concentrations, interacts with RpfF.</text>
</comment>
<keyword evidence="4" id="KW-0808">Transferase</keyword>
<name>A0A3E0WKA8_9GAMM</name>
<evidence type="ECO:0000256" key="8">
    <source>
        <dbReference type="ARBA" id="ARBA00023012"/>
    </source>
</evidence>
<evidence type="ECO:0000256" key="9">
    <source>
        <dbReference type="ARBA" id="ARBA00064003"/>
    </source>
</evidence>
<evidence type="ECO:0000259" key="15">
    <source>
        <dbReference type="PROSITE" id="PS50110"/>
    </source>
</evidence>
<dbReference type="GO" id="GO:0005524">
    <property type="term" value="F:ATP binding"/>
    <property type="evidence" value="ECO:0007669"/>
    <property type="project" value="UniProtKB-KW"/>
</dbReference>
<dbReference type="Pfam" id="PF01627">
    <property type="entry name" value="Hpt"/>
    <property type="match status" value="1"/>
</dbReference>
<dbReference type="PANTHER" id="PTHR45339:SF5">
    <property type="entry name" value="HISTIDINE KINASE"/>
    <property type="match status" value="1"/>
</dbReference>
<keyword evidence="7" id="KW-0067">ATP-binding</keyword>
<evidence type="ECO:0000313" key="17">
    <source>
        <dbReference type="EMBL" id="RFA32909.1"/>
    </source>
</evidence>
<dbReference type="PANTHER" id="PTHR45339">
    <property type="entry name" value="HYBRID SIGNAL TRANSDUCTION HISTIDINE KINASE J"/>
    <property type="match status" value="1"/>
</dbReference>
<dbReference type="InterPro" id="IPR003661">
    <property type="entry name" value="HisK_dim/P_dom"/>
</dbReference>
<gene>
    <name evidence="17" type="ORF">CAL65_18360</name>
</gene>
<dbReference type="GO" id="GO:0005886">
    <property type="term" value="C:plasma membrane"/>
    <property type="evidence" value="ECO:0007669"/>
    <property type="project" value="UniProtKB-SubCell"/>
</dbReference>
<keyword evidence="13" id="KW-0175">Coiled coil</keyword>
<dbReference type="CDD" id="cd00088">
    <property type="entry name" value="HPT"/>
    <property type="match status" value="1"/>
</dbReference>
<dbReference type="RefSeq" id="WP_116303342.1">
    <property type="nucleotide sequence ID" value="NZ_NFZV01000020.1"/>
</dbReference>
<dbReference type="SMART" id="SM00448">
    <property type="entry name" value="REC"/>
    <property type="match status" value="1"/>
</dbReference>
<organism evidence="17 18">
    <name type="scientific">Alkalilimnicola ehrlichii</name>
    <dbReference type="NCBI Taxonomy" id="351052"/>
    <lineage>
        <taxon>Bacteria</taxon>
        <taxon>Pseudomonadati</taxon>
        <taxon>Pseudomonadota</taxon>
        <taxon>Gammaproteobacteria</taxon>
        <taxon>Chromatiales</taxon>
        <taxon>Ectothiorhodospiraceae</taxon>
        <taxon>Alkalilimnicola</taxon>
    </lineage>
</organism>
<feature type="domain" description="HPt" evidence="16">
    <location>
        <begin position="718"/>
        <end position="813"/>
    </location>
</feature>
<dbReference type="SUPFAM" id="SSF47226">
    <property type="entry name" value="Histidine-containing phosphotransfer domain, HPT domain"/>
    <property type="match status" value="1"/>
</dbReference>